<gene>
    <name evidence="5" type="ORF">GUJ93_ZPchr0014g47505</name>
</gene>
<dbReference type="PANTHER" id="PTHR21450:SF38">
    <property type="entry name" value="OS04G0562800 PROTEIN"/>
    <property type="match status" value="1"/>
</dbReference>
<keyword evidence="1" id="KW-0175">Coiled coil</keyword>
<evidence type="ECO:0000256" key="2">
    <source>
        <dbReference type="SAM" id="MobiDB-lite"/>
    </source>
</evidence>
<feature type="domain" description="DUF632" evidence="3">
    <location>
        <begin position="331"/>
        <end position="436"/>
    </location>
</feature>
<dbReference type="InterPro" id="IPR006868">
    <property type="entry name" value="DUF630"/>
</dbReference>
<dbReference type="AlphaFoldDB" id="A0A8J5VSK6"/>
<evidence type="ECO:0000313" key="5">
    <source>
        <dbReference type="EMBL" id="KAG8083072.1"/>
    </source>
</evidence>
<dbReference type="InterPro" id="IPR006867">
    <property type="entry name" value="DUF632"/>
</dbReference>
<reference evidence="5" key="1">
    <citation type="journal article" date="2021" name="bioRxiv">
        <title>Whole Genome Assembly and Annotation of Northern Wild Rice, Zizania palustris L., Supports a Whole Genome Duplication in the Zizania Genus.</title>
        <authorList>
            <person name="Haas M."/>
            <person name="Kono T."/>
            <person name="Macchietto M."/>
            <person name="Millas R."/>
            <person name="McGilp L."/>
            <person name="Shao M."/>
            <person name="Duquette J."/>
            <person name="Hirsch C.N."/>
            <person name="Kimball J."/>
        </authorList>
    </citation>
    <scope>NUCLEOTIDE SEQUENCE</scope>
    <source>
        <tissue evidence="5">Fresh leaf tissue</tissue>
    </source>
</reference>
<organism evidence="5 6">
    <name type="scientific">Zizania palustris</name>
    <name type="common">Northern wild rice</name>
    <dbReference type="NCBI Taxonomy" id="103762"/>
    <lineage>
        <taxon>Eukaryota</taxon>
        <taxon>Viridiplantae</taxon>
        <taxon>Streptophyta</taxon>
        <taxon>Embryophyta</taxon>
        <taxon>Tracheophyta</taxon>
        <taxon>Spermatophyta</taxon>
        <taxon>Magnoliopsida</taxon>
        <taxon>Liliopsida</taxon>
        <taxon>Poales</taxon>
        <taxon>Poaceae</taxon>
        <taxon>BOP clade</taxon>
        <taxon>Oryzoideae</taxon>
        <taxon>Oryzeae</taxon>
        <taxon>Zizaniinae</taxon>
        <taxon>Zizania</taxon>
    </lineage>
</organism>
<feature type="compositionally biased region" description="Polar residues" evidence="2">
    <location>
        <begin position="151"/>
        <end position="170"/>
    </location>
</feature>
<comment type="caution">
    <text evidence="5">The sequence shown here is derived from an EMBL/GenBank/DDBJ whole genome shotgun (WGS) entry which is preliminary data.</text>
</comment>
<evidence type="ECO:0000313" key="6">
    <source>
        <dbReference type="Proteomes" id="UP000729402"/>
    </source>
</evidence>
<dbReference type="PANTHER" id="PTHR21450">
    <property type="entry name" value="PROTEIN ALTERED PHOSPHATE STARVATION RESPONSE 1"/>
    <property type="match status" value="1"/>
</dbReference>
<accession>A0A8J5VSK6</accession>
<sequence length="508" mass="55681">MGCKVSKLEDQEAVALCRGRVDLLAAAVRHRYALADSHGALADSLESLAAPLHRLLLLQASPQLTLPTVRKGGLRSSSSSTSVFLPPGRSAQLDIGSSSADWPVRTVPEQLPLPNYESGPAFAYPAPASTLQFYYARSRPPPASVGVTQRAPGTTQRVRFGSFDSTSSYPQYDAHGGEQATAAPQRSVAPPSSPPRESSWAFLNIFDNYEPYDSYNYDTAAAATVAAYTPSRSSQEVREEEGIPELEDDEEHCVFKEVVSGYSTGSGAHRSRRSSIGGRSSVAERDNPVVDKDVVASNSEMHRRPLAHRNVAMRASPPPAQRVAGHGGNVDVAGEIKTQLLRAAQAARELAPLLEVGKPRYQEHNHASSRLMASISVPNLGCKGVDLVDIRGRVVVAREVSMVDSMSLSLTLEKLYVWERKLYGEVKPWCLVYITYGNNRIMNRVKNRSLQPGKGKRIKILERKALENKKEADELNKKLALLLSQQSLHHPQRIQHMRPTMLKQAACY</sequence>
<dbReference type="Pfam" id="PF04782">
    <property type="entry name" value="DUF632"/>
    <property type="match status" value="1"/>
</dbReference>
<name>A0A8J5VSK6_ZIZPA</name>
<dbReference type="EMBL" id="JAAALK010000086">
    <property type="protein sequence ID" value="KAG8083072.1"/>
    <property type="molecule type" value="Genomic_DNA"/>
</dbReference>
<keyword evidence="6" id="KW-1185">Reference proteome</keyword>
<feature type="coiled-coil region" evidence="1">
    <location>
        <begin position="458"/>
        <end position="485"/>
    </location>
</feature>
<dbReference type="Proteomes" id="UP000729402">
    <property type="component" value="Unassembled WGS sequence"/>
</dbReference>
<evidence type="ECO:0000256" key="1">
    <source>
        <dbReference type="SAM" id="Coils"/>
    </source>
</evidence>
<feature type="region of interest" description="Disordered" evidence="2">
    <location>
        <begin position="264"/>
        <end position="286"/>
    </location>
</feature>
<proteinExistence type="predicted"/>
<feature type="compositionally biased region" description="Low complexity" evidence="2">
    <location>
        <begin position="264"/>
        <end position="281"/>
    </location>
</feature>
<protein>
    <submittedName>
        <fullName evidence="5">Uncharacterized protein</fullName>
    </submittedName>
</protein>
<dbReference type="Pfam" id="PF04783">
    <property type="entry name" value="DUF630"/>
    <property type="match status" value="1"/>
</dbReference>
<reference evidence="5" key="2">
    <citation type="submission" date="2021-02" db="EMBL/GenBank/DDBJ databases">
        <authorList>
            <person name="Kimball J.A."/>
            <person name="Haas M.W."/>
            <person name="Macchietto M."/>
            <person name="Kono T."/>
            <person name="Duquette J."/>
            <person name="Shao M."/>
        </authorList>
    </citation>
    <scope>NUCLEOTIDE SEQUENCE</scope>
    <source>
        <tissue evidence="5">Fresh leaf tissue</tissue>
    </source>
</reference>
<evidence type="ECO:0000259" key="4">
    <source>
        <dbReference type="Pfam" id="PF04783"/>
    </source>
</evidence>
<evidence type="ECO:0000259" key="3">
    <source>
        <dbReference type="Pfam" id="PF04782"/>
    </source>
</evidence>
<feature type="region of interest" description="Disordered" evidence="2">
    <location>
        <begin position="142"/>
        <end position="195"/>
    </location>
</feature>
<feature type="domain" description="DUF630" evidence="4">
    <location>
        <begin position="1"/>
        <end position="54"/>
    </location>
</feature>